<feature type="chain" id="PRO_5040808426" description="DUF4148 domain-containing protein" evidence="1">
    <location>
        <begin position="21"/>
        <end position="117"/>
    </location>
</feature>
<evidence type="ECO:0000256" key="1">
    <source>
        <dbReference type="SAM" id="SignalP"/>
    </source>
</evidence>
<reference evidence="2" key="1">
    <citation type="submission" date="2021-05" db="EMBL/GenBank/DDBJ databases">
        <title>Genome of Sphingobium sp. strain.</title>
        <authorList>
            <person name="Fan R."/>
        </authorList>
    </citation>
    <scope>NUCLEOTIDE SEQUENCE</scope>
    <source>
        <strain evidence="2">H33</strain>
    </source>
</reference>
<evidence type="ECO:0000313" key="2">
    <source>
        <dbReference type="EMBL" id="MBT2187453.1"/>
    </source>
</evidence>
<comment type="caution">
    <text evidence="2">The sequence shown here is derived from an EMBL/GenBank/DDBJ whole genome shotgun (WGS) entry which is preliminary data.</text>
</comment>
<dbReference type="RefSeq" id="WP_214623388.1">
    <property type="nucleotide sequence ID" value="NZ_JAHGAW010000006.1"/>
</dbReference>
<evidence type="ECO:0008006" key="4">
    <source>
        <dbReference type="Google" id="ProtNLM"/>
    </source>
</evidence>
<sequence>MLKFMTISMLALGAATAATSAINTRIVTDEERAAHEQEALIIQSPIGGLENKYWFNYRANINEARKEVVSDLRHADDMEDTRRAWDEYRGELSHERGHYVKQMAKRGFRYGTVSVGD</sequence>
<dbReference type="Proteomes" id="UP001138757">
    <property type="component" value="Unassembled WGS sequence"/>
</dbReference>
<keyword evidence="3" id="KW-1185">Reference proteome</keyword>
<dbReference type="AlphaFoldDB" id="A0A9X1IRH6"/>
<name>A0A9X1IRH6_9SPHN</name>
<organism evidence="2 3">
    <name type="scientific">Sphingobium nicotianae</name>
    <dbReference type="NCBI Taxonomy" id="2782607"/>
    <lineage>
        <taxon>Bacteria</taxon>
        <taxon>Pseudomonadati</taxon>
        <taxon>Pseudomonadota</taxon>
        <taxon>Alphaproteobacteria</taxon>
        <taxon>Sphingomonadales</taxon>
        <taxon>Sphingomonadaceae</taxon>
        <taxon>Sphingobium</taxon>
    </lineage>
</organism>
<proteinExistence type="predicted"/>
<keyword evidence="1" id="KW-0732">Signal</keyword>
<feature type="signal peptide" evidence="1">
    <location>
        <begin position="1"/>
        <end position="20"/>
    </location>
</feature>
<accession>A0A9X1IRH6</accession>
<evidence type="ECO:0000313" key="3">
    <source>
        <dbReference type="Proteomes" id="UP001138757"/>
    </source>
</evidence>
<gene>
    <name evidence="2" type="ORF">KK488_10895</name>
</gene>
<dbReference type="EMBL" id="JAHGAW010000006">
    <property type="protein sequence ID" value="MBT2187453.1"/>
    <property type="molecule type" value="Genomic_DNA"/>
</dbReference>
<protein>
    <recommendedName>
        <fullName evidence="4">DUF4148 domain-containing protein</fullName>
    </recommendedName>
</protein>